<feature type="compositionally biased region" description="Low complexity" evidence="5">
    <location>
        <begin position="840"/>
        <end position="857"/>
    </location>
</feature>
<feature type="region of interest" description="Disordered" evidence="5">
    <location>
        <begin position="1044"/>
        <end position="1109"/>
    </location>
</feature>
<dbReference type="GO" id="GO:0003713">
    <property type="term" value="F:transcription coactivator activity"/>
    <property type="evidence" value="ECO:0007669"/>
    <property type="project" value="TreeGrafter"/>
</dbReference>
<dbReference type="InterPro" id="IPR051647">
    <property type="entry name" value="Mediator_comp_sub12"/>
</dbReference>
<feature type="compositionally biased region" description="Low complexity" evidence="5">
    <location>
        <begin position="634"/>
        <end position="666"/>
    </location>
</feature>
<keyword evidence="8" id="KW-1185">Reference proteome</keyword>
<organism evidence="7 8">
    <name type="scientific">Anopheles epiroticus</name>
    <dbReference type="NCBI Taxonomy" id="199890"/>
    <lineage>
        <taxon>Eukaryota</taxon>
        <taxon>Metazoa</taxon>
        <taxon>Ecdysozoa</taxon>
        <taxon>Arthropoda</taxon>
        <taxon>Hexapoda</taxon>
        <taxon>Insecta</taxon>
        <taxon>Pterygota</taxon>
        <taxon>Neoptera</taxon>
        <taxon>Endopterygota</taxon>
        <taxon>Diptera</taxon>
        <taxon>Nematocera</taxon>
        <taxon>Culicoidea</taxon>
        <taxon>Culicidae</taxon>
        <taxon>Anophelinae</taxon>
        <taxon>Anopheles</taxon>
    </lineage>
</organism>
<feature type="region of interest" description="Disordered" evidence="5">
    <location>
        <begin position="597"/>
        <end position="678"/>
    </location>
</feature>
<dbReference type="Gene3D" id="1.10.1450.10">
    <property type="entry name" value="Tetraspanin"/>
    <property type="match status" value="1"/>
</dbReference>
<reference evidence="7" key="2">
    <citation type="submission" date="2020-05" db="UniProtKB">
        <authorList>
            <consortium name="EnsemblMetazoa"/>
        </authorList>
    </citation>
    <scope>IDENTIFICATION</scope>
    <source>
        <strain evidence="7">Epiroticus2</strain>
    </source>
</reference>
<feature type="compositionally biased region" description="Acidic residues" evidence="5">
    <location>
        <begin position="1100"/>
        <end position="1109"/>
    </location>
</feature>
<feature type="compositionally biased region" description="Low complexity" evidence="5">
    <location>
        <begin position="1059"/>
        <end position="1072"/>
    </location>
</feature>
<dbReference type="Pfam" id="PF00335">
    <property type="entry name" value="Tetraspanin"/>
    <property type="match status" value="1"/>
</dbReference>
<feature type="transmembrane region" description="Helical" evidence="6">
    <location>
        <begin position="375"/>
        <end position="399"/>
    </location>
</feature>
<dbReference type="PANTHER" id="PTHR46007:SF8">
    <property type="entry name" value="C2H2-TYPE DOMAIN-CONTAINING PROTEIN"/>
    <property type="match status" value="1"/>
</dbReference>
<dbReference type="EnsemblMetazoa" id="AEPI002782-RA">
    <property type="protein sequence ID" value="AEPI002782-PA"/>
    <property type="gene ID" value="AEPI002782"/>
</dbReference>
<dbReference type="SUPFAM" id="SSF48652">
    <property type="entry name" value="Tetraspanin"/>
    <property type="match status" value="1"/>
</dbReference>
<dbReference type="InterPro" id="IPR008952">
    <property type="entry name" value="Tetraspanin_EC2_sf"/>
</dbReference>
<dbReference type="GO" id="GO:0016020">
    <property type="term" value="C:membrane"/>
    <property type="evidence" value="ECO:0007669"/>
    <property type="project" value="UniProtKB-SubCell"/>
</dbReference>
<feature type="compositionally biased region" description="Polar residues" evidence="5">
    <location>
        <begin position="607"/>
        <end position="617"/>
    </location>
</feature>
<reference evidence="8" key="1">
    <citation type="submission" date="2013-03" db="EMBL/GenBank/DDBJ databases">
        <title>The Genome Sequence of Anopheles epiroticus epiroticus2.</title>
        <authorList>
            <consortium name="The Broad Institute Genomics Platform"/>
            <person name="Neafsey D.E."/>
            <person name="Howell P."/>
            <person name="Walker B."/>
            <person name="Young S.K."/>
            <person name="Zeng Q."/>
            <person name="Gargeya S."/>
            <person name="Fitzgerald M."/>
            <person name="Haas B."/>
            <person name="Abouelleil A."/>
            <person name="Allen A.W."/>
            <person name="Alvarado L."/>
            <person name="Arachchi H.M."/>
            <person name="Berlin A.M."/>
            <person name="Chapman S.B."/>
            <person name="Gainer-Dewar J."/>
            <person name="Goldberg J."/>
            <person name="Griggs A."/>
            <person name="Gujja S."/>
            <person name="Hansen M."/>
            <person name="Howarth C."/>
            <person name="Imamovic A."/>
            <person name="Ireland A."/>
            <person name="Larimer J."/>
            <person name="McCowan C."/>
            <person name="Murphy C."/>
            <person name="Pearson M."/>
            <person name="Poon T.W."/>
            <person name="Priest M."/>
            <person name="Roberts A."/>
            <person name="Saif S."/>
            <person name="Shea T."/>
            <person name="Sisk P."/>
            <person name="Sykes S."/>
            <person name="Wortman J."/>
            <person name="Nusbaum C."/>
            <person name="Birren B."/>
        </authorList>
    </citation>
    <scope>NUCLEOTIDE SEQUENCE [LARGE SCALE GENOMIC DNA]</scope>
    <source>
        <strain evidence="8">Epiroticus2</strain>
    </source>
</reference>
<dbReference type="InterPro" id="IPR018499">
    <property type="entry name" value="Tetraspanin/Peripherin"/>
</dbReference>
<dbReference type="VEuPathDB" id="VectorBase:AEPI002782"/>
<feature type="compositionally biased region" description="Low complexity" evidence="5">
    <location>
        <begin position="44"/>
        <end position="96"/>
    </location>
</feature>
<feature type="region of interest" description="Disordered" evidence="5">
    <location>
        <begin position="840"/>
        <end position="868"/>
    </location>
</feature>
<keyword evidence="2 6" id="KW-0812">Transmembrane</keyword>
<sequence length="1109" mass="118675">MFVMLSVRTTTTVRERHAETVQKAININQLIRNISNRKHRKPRTTQTQQQQQQQQQQLGQTELQGLGQHQQHGTTTVSSISNISTSSTSSSDSSNSSDKHHKNNRRNSKDSAKNDYNNAKHNNCLRIDASEQKEIPGEQCHRSKNVNVDRNCNSIRDRTAEKRIDKTVPSLIGTIVSTAAVISDPNANLPSTRAPVALCTISQPNGYRLPVDLQLLSVELAKPPIEPANKIHTELVLTASLQPAIRTLTTEAVPTTTTRTATIATIATPTRNACSIAPPEPQQQQRNNATNLNVNQQTDANDKDKSKFLLPELNNFRKPPTVQVPVATILNDLSPVPAPVKVTNKITNSNPMSPMTPAGLQSNSPDVKAMRYYRLWIYTCNAVLLMAVIVFCGVAGKILLSDYKRLLVNGLSLTQPSFIYAYLALLVQSGFLQLIGCLGALRLSEKLLNAYWLLLLVLLIGDAMLGIFWMFKFDRVMHDLQPMLKYRLAHEYGNSPELTELWDRLQNEGRCCGVTGPQDFALNANRTYPTSCCTSDITEQISIGRRPLASAIVFRGGEDPTAAVAAATELAASTIKDTLLMSRNFSELSDSWSLITAPSSGSSAGGTNTDPLQQQHDGSAEQGAALGPGQAAVSSTSDSSSTFSSGSNHAGSSGSSSSSYSSTTGSSSGGSAGASSVSGGEMEEIKTIVTCRAVYQQGCAERIVSWLRHTADILFVLGYCVIAFLKLCFLGILRYEIKEMIQKIKLLQTEMSGAILNGVDCDQQQIQQQVTSTSVNGGIHAEPKVGNRDRERTRVGSAESERESLLTQENTPKQLLKHKQLYTCINEQQQQQQQQQQHICGQSSLAGSSGAPASASGGPAGGAGGGCESDTNSNCALLVEDNNGPSLLSAATGTTKTINGNNNYELCEFDAKVPTYRYKCTRSNKFVQHQPAKQAPLFGDRWRKSRPNATRPGQQPTASESFDETASPSVRPGGSAGSRMATTKHASTTTTTTTTTLGSTAATSGSSVSGPGPGGGGAPSSSTGGSSSSSASVKCTVVNRLHSITAGGSGTARSGDPEGMAPGSTGGASSSGSKKRQQRSRITYDREQGVRFYRGTETTDSNDCDCEDI</sequence>
<feature type="compositionally biased region" description="Low complexity" evidence="5">
    <location>
        <begin position="986"/>
        <end position="1010"/>
    </location>
</feature>
<feature type="compositionally biased region" description="Gly residues" evidence="5">
    <location>
        <begin position="858"/>
        <end position="867"/>
    </location>
</feature>
<feature type="region of interest" description="Disordered" evidence="5">
    <location>
        <begin position="30"/>
        <end position="123"/>
    </location>
</feature>
<dbReference type="FunFam" id="1.10.1450.10:FF:000045">
    <property type="entry name" value="AGAP013391-PA"/>
    <property type="match status" value="1"/>
</dbReference>
<dbReference type="AlphaFoldDB" id="A0A182P780"/>
<protein>
    <recommendedName>
        <fullName evidence="9">Tetraspanin</fullName>
    </recommendedName>
</protein>
<evidence type="ECO:0000256" key="5">
    <source>
        <dbReference type="SAM" id="MobiDB-lite"/>
    </source>
</evidence>
<keyword evidence="3 6" id="KW-1133">Transmembrane helix</keyword>
<feature type="transmembrane region" description="Helical" evidence="6">
    <location>
        <begin position="450"/>
        <end position="471"/>
    </location>
</feature>
<keyword evidence="4 6" id="KW-0472">Membrane</keyword>
<evidence type="ECO:0008006" key="9">
    <source>
        <dbReference type="Google" id="ProtNLM"/>
    </source>
</evidence>
<feature type="compositionally biased region" description="Polar residues" evidence="5">
    <location>
        <begin position="947"/>
        <end position="968"/>
    </location>
</feature>
<feature type="region of interest" description="Disordered" evidence="5">
    <location>
        <begin position="772"/>
        <end position="810"/>
    </location>
</feature>
<feature type="compositionally biased region" description="Basic and acidic residues" evidence="5">
    <location>
        <begin position="781"/>
        <end position="804"/>
    </location>
</feature>
<dbReference type="Proteomes" id="UP000075885">
    <property type="component" value="Unassembled WGS sequence"/>
</dbReference>
<accession>A0A182P780</accession>
<evidence type="ECO:0000313" key="8">
    <source>
        <dbReference type="Proteomes" id="UP000075885"/>
    </source>
</evidence>
<feature type="region of interest" description="Disordered" evidence="5">
    <location>
        <begin position="927"/>
        <end position="1031"/>
    </location>
</feature>
<proteinExistence type="predicted"/>
<evidence type="ECO:0000256" key="3">
    <source>
        <dbReference type="ARBA" id="ARBA00022989"/>
    </source>
</evidence>
<comment type="subcellular location">
    <subcellularLocation>
        <location evidence="1">Membrane</location>
        <topology evidence="1">Multi-pass membrane protein</topology>
    </subcellularLocation>
</comment>
<evidence type="ECO:0000256" key="4">
    <source>
        <dbReference type="ARBA" id="ARBA00023136"/>
    </source>
</evidence>
<feature type="compositionally biased region" description="Low complexity" evidence="5">
    <location>
        <begin position="1019"/>
        <end position="1031"/>
    </location>
</feature>
<evidence type="ECO:0000313" key="7">
    <source>
        <dbReference type="EnsemblMetazoa" id="AEPI002782-PA"/>
    </source>
</evidence>
<dbReference type="GO" id="GO:0016592">
    <property type="term" value="C:mediator complex"/>
    <property type="evidence" value="ECO:0007669"/>
    <property type="project" value="TreeGrafter"/>
</dbReference>
<evidence type="ECO:0000256" key="2">
    <source>
        <dbReference type="ARBA" id="ARBA00022692"/>
    </source>
</evidence>
<dbReference type="GO" id="GO:0045944">
    <property type="term" value="P:positive regulation of transcription by RNA polymerase II"/>
    <property type="evidence" value="ECO:0007669"/>
    <property type="project" value="TreeGrafter"/>
</dbReference>
<evidence type="ECO:0000256" key="1">
    <source>
        <dbReference type="ARBA" id="ARBA00004141"/>
    </source>
</evidence>
<dbReference type="PANTHER" id="PTHR46007">
    <property type="entry name" value="MEDIATOR OF RNA POLYMERASE II TRANSCRIPTION SUBUNIT 12"/>
    <property type="match status" value="1"/>
</dbReference>
<feature type="transmembrane region" description="Helical" evidence="6">
    <location>
        <begin position="419"/>
        <end position="443"/>
    </location>
</feature>
<evidence type="ECO:0000256" key="6">
    <source>
        <dbReference type="SAM" id="Phobius"/>
    </source>
</evidence>
<feature type="transmembrane region" description="Helical" evidence="6">
    <location>
        <begin position="713"/>
        <end position="733"/>
    </location>
</feature>
<dbReference type="CDD" id="cd03127">
    <property type="entry name" value="tetraspanin_LEL"/>
    <property type="match status" value="1"/>
</dbReference>
<dbReference type="STRING" id="199890.A0A182P780"/>
<name>A0A182P780_9DIPT</name>